<evidence type="ECO:0000313" key="1">
    <source>
        <dbReference type="EMBL" id="VFJ56061.1"/>
    </source>
</evidence>
<reference evidence="1" key="1">
    <citation type="submission" date="2019-02" db="EMBL/GenBank/DDBJ databases">
        <authorList>
            <person name="Gruber-Vodicka R. H."/>
            <person name="Seah K. B. B."/>
        </authorList>
    </citation>
    <scope>NUCLEOTIDE SEQUENCE</scope>
    <source>
        <strain evidence="1">BECK_DK161</strain>
    </source>
</reference>
<dbReference type="EMBL" id="CAADEY010000052">
    <property type="protein sequence ID" value="VFJ56061.1"/>
    <property type="molecule type" value="Genomic_DNA"/>
</dbReference>
<sequence>MPANHKTFEHKISAGQSGSSRYAFFMRDLAALSARFDITLHNMSGERFEECNSILVIPTFGRAAYVRECLASLENAFVNTDTLVCIVDETNAAVSTDTFQGFRRFYGMYYSGDGIRCVKAPISTVYEEATKDDLCVAFDESGWMKSALEEPVIMPDSNFSFYIRESFLERNPAVRMACDSVMTEKSDDHKAARRVVEEFRPGNISVIKLFKRNHVGMFDSLKVGFDLGSNYFRYLINLDSDTIHNRAWIDKLKGIYREISAANPDKSIILSGFHTPAHGELEKHGSYRVKKSLGGLNLFFEPETYSRYVKKHLYSVGWDWGISERGDEGLLLAATRPSVIQHIGEHGLWSRTGRCDEADDFVRDGS</sequence>
<gene>
    <name evidence="1" type="ORF">BECKDK2373C_GA0170839_10525</name>
</gene>
<organism evidence="1">
    <name type="scientific">Candidatus Kentrum sp. DK</name>
    <dbReference type="NCBI Taxonomy" id="2126562"/>
    <lineage>
        <taxon>Bacteria</taxon>
        <taxon>Pseudomonadati</taxon>
        <taxon>Pseudomonadota</taxon>
        <taxon>Gammaproteobacteria</taxon>
        <taxon>Candidatus Kentrum</taxon>
    </lineage>
</organism>
<proteinExistence type="predicted"/>
<protein>
    <recommendedName>
        <fullName evidence="2">Glycosyl transferase family 2</fullName>
    </recommendedName>
</protein>
<dbReference type="InterPro" id="IPR029044">
    <property type="entry name" value="Nucleotide-diphossugar_trans"/>
</dbReference>
<accession>A0A450SQ09</accession>
<dbReference type="SUPFAM" id="SSF53448">
    <property type="entry name" value="Nucleotide-diphospho-sugar transferases"/>
    <property type="match status" value="1"/>
</dbReference>
<dbReference type="AlphaFoldDB" id="A0A450SQ09"/>
<name>A0A450SQ09_9GAMM</name>
<evidence type="ECO:0008006" key="2">
    <source>
        <dbReference type="Google" id="ProtNLM"/>
    </source>
</evidence>